<dbReference type="EnsemblPlants" id="OB06G10820.1">
    <property type="protein sequence ID" value="OB06G10820.1"/>
    <property type="gene ID" value="OB06G10820"/>
</dbReference>
<dbReference type="Gramene" id="OB06G10820.1">
    <property type="protein sequence ID" value="OB06G10820.1"/>
    <property type="gene ID" value="OB06G10820"/>
</dbReference>
<accession>J3MAN8</accession>
<evidence type="ECO:0000313" key="1">
    <source>
        <dbReference type="EnsemblPlants" id="OB06G10820.1"/>
    </source>
</evidence>
<dbReference type="AlphaFoldDB" id="J3MAN8"/>
<protein>
    <submittedName>
        <fullName evidence="1">Uncharacterized protein</fullName>
    </submittedName>
</protein>
<evidence type="ECO:0000313" key="2">
    <source>
        <dbReference type="Proteomes" id="UP000006038"/>
    </source>
</evidence>
<name>J3MAN8_ORYBR</name>
<reference evidence="1" key="2">
    <citation type="submission" date="2013-04" db="UniProtKB">
        <authorList>
            <consortium name="EnsemblPlants"/>
        </authorList>
    </citation>
    <scope>IDENTIFICATION</scope>
</reference>
<proteinExistence type="predicted"/>
<sequence length="77" mass="8092">MPFQDSCILTIISIAIRARPFRAYPATSAFQGSLTDRHSVEHPACVAGTTTLSLHISECGGCEPATKASEASPRATS</sequence>
<dbReference type="HOGENOM" id="CLU_2642068_0_0_1"/>
<dbReference type="Proteomes" id="UP000006038">
    <property type="component" value="Chromosome 6"/>
</dbReference>
<reference evidence="1" key="1">
    <citation type="journal article" date="2013" name="Nat. Commun.">
        <title>Whole-genome sequencing of Oryza brachyantha reveals mechanisms underlying Oryza genome evolution.</title>
        <authorList>
            <person name="Chen J."/>
            <person name="Huang Q."/>
            <person name="Gao D."/>
            <person name="Wang J."/>
            <person name="Lang Y."/>
            <person name="Liu T."/>
            <person name="Li B."/>
            <person name="Bai Z."/>
            <person name="Luis Goicoechea J."/>
            <person name="Liang C."/>
            <person name="Chen C."/>
            <person name="Zhang W."/>
            <person name="Sun S."/>
            <person name="Liao Y."/>
            <person name="Zhang X."/>
            <person name="Yang L."/>
            <person name="Song C."/>
            <person name="Wang M."/>
            <person name="Shi J."/>
            <person name="Liu G."/>
            <person name="Liu J."/>
            <person name="Zhou H."/>
            <person name="Zhou W."/>
            <person name="Yu Q."/>
            <person name="An N."/>
            <person name="Chen Y."/>
            <person name="Cai Q."/>
            <person name="Wang B."/>
            <person name="Liu B."/>
            <person name="Min J."/>
            <person name="Huang Y."/>
            <person name="Wu H."/>
            <person name="Li Z."/>
            <person name="Zhang Y."/>
            <person name="Yin Y."/>
            <person name="Song W."/>
            <person name="Jiang J."/>
            <person name="Jackson S.A."/>
            <person name="Wing R.A."/>
            <person name="Wang J."/>
            <person name="Chen M."/>
        </authorList>
    </citation>
    <scope>NUCLEOTIDE SEQUENCE [LARGE SCALE GENOMIC DNA]</scope>
    <source>
        <strain evidence="1">cv. IRGC 101232</strain>
    </source>
</reference>
<organism evidence="1">
    <name type="scientific">Oryza brachyantha</name>
    <name type="common">malo sina</name>
    <dbReference type="NCBI Taxonomy" id="4533"/>
    <lineage>
        <taxon>Eukaryota</taxon>
        <taxon>Viridiplantae</taxon>
        <taxon>Streptophyta</taxon>
        <taxon>Embryophyta</taxon>
        <taxon>Tracheophyta</taxon>
        <taxon>Spermatophyta</taxon>
        <taxon>Magnoliopsida</taxon>
        <taxon>Liliopsida</taxon>
        <taxon>Poales</taxon>
        <taxon>Poaceae</taxon>
        <taxon>BOP clade</taxon>
        <taxon>Oryzoideae</taxon>
        <taxon>Oryzeae</taxon>
        <taxon>Oryzinae</taxon>
        <taxon>Oryza</taxon>
    </lineage>
</organism>
<keyword evidence="2" id="KW-1185">Reference proteome</keyword>